<feature type="transmembrane region" description="Helical" evidence="8">
    <location>
        <begin position="228"/>
        <end position="252"/>
    </location>
</feature>
<feature type="transmembrane region" description="Helical" evidence="8">
    <location>
        <begin position="446"/>
        <end position="466"/>
    </location>
</feature>
<evidence type="ECO:0000256" key="4">
    <source>
        <dbReference type="ARBA" id="ARBA00022692"/>
    </source>
</evidence>
<feature type="transmembrane region" description="Helical" evidence="8">
    <location>
        <begin position="316"/>
        <end position="334"/>
    </location>
</feature>
<organism evidence="10 11">
    <name type="scientific">Cordyceps javanica</name>
    <dbReference type="NCBI Taxonomy" id="43265"/>
    <lineage>
        <taxon>Eukaryota</taxon>
        <taxon>Fungi</taxon>
        <taxon>Dikarya</taxon>
        <taxon>Ascomycota</taxon>
        <taxon>Pezizomycotina</taxon>
        <taxon>Sordariomycetes</taxon>
        <taxon>Hypocreomycetidae</taxon>
        <taxon>Hypocreales</taxon>
        <taxon>Cordycipitaceae</taxon>
        <taxon>Cordyceps</taxon>
    </lineage>
</organism>
<comment type="subcellular location">
    <subcellularLocation>
        <location evidence="1">Membrane</location>
        <topology evidence="1">Multi-pass membrane protein</topology>
    </subcellularLocation>
</comment>
<dbReference type="InterPro" id="IPR011701">
    <property type="entry name" value="MFS"/>
</dbReference>
<comment type="similarity">
    <text evidence="2">Belongs to the major facilitator superfamily.</text>
</comment>
<evidence type="ECO:0000256" key="3">
    <source>
        <dbReference type="ARBA" id="ARBA00022448"/>
    </source>
</evidence>
<comment type="caution">
    <text evidence="10">The sequence shown here is derived from an EMBL/GenBank/DDBJ whole genome shotgun (WGS) entry which is preliminary data.</text>
</comment>
<feature type="transmembrane region" description="Helical" evidence="8">
    <location>
        <begin position="391"/>
        <end position="412"/>
    </location>
</feature>
<dbReference type="Pfam" id="PF07690">
    <property type="entry name" value="MFS_1"/>
    <property type="match status" value="1"/>
</dbReference>
<protein>
    <submittedName>
        <fullName evidence="10">Siderophore iron transporter</fullName>
    </submittedName>
</protein>
<keyword evidence="3" id="KW-0813">Transport</keyword>
<dbReference type="PANTHER" id="PTHR23501">
    <property type="entry name" value="MAJOR FACILITATOR SUPERFAMILY"/>
    <property type="match status" value="1"/>
</dbReference>
<sequence>MDKPQVDSRGGGALGIDDRRRASHDRELGTKTPPDAEAVACYDSDKPIDPNAQGGVQKVEAMANVWTTSAMVLAYLLIWLIYFVDSMQQGITGALTPFVVSQWRQYSLTPTVNIVSSIVGGVFKLTIAKILDIFGRPQGYLLSVACATLGLLMMATCQNVPAYAAAQVFYWVGMNGIQYSLTVTLADMSSLRNRGLVIAYANTPYIITAWITGPISDHFLPVTGTLNLRWAFGIFTIITPAVTLPLFFLMVYNYRKAKRLGVIAPRQSNRGPLQSFLYYCREFDIVGLLLLSVGLVLFLLPFNIYSHQKEGWRSPIVIAFLIVGFFLIVAFFVWERNFAPVTFIPYALLLDRTVATSCVFAAVGFISYYIWDAFFYGFLRVVVDLSNTHALYVTQTYNVGSCLWGLVAGWFLRATGRYKPAVLFFGLPLLTLGVGLMIKFRHPGVSVGYIIMCQIFVAFGGGTNVIGQEVAIMSRVTHQHIAVVLAIQNMAASVGGAIGLSVSAAVWQAVFPKKLRAYLPESALANFTTIAGDVNTQVTYPVGSPIRAALQRAYGDAQQNMLIAATAILAISFVCVALWHDTNVKHIKQTKGRVF</sequence>
<keyword evidence="4 8" id="KW-0812">Transmembrane</keyword>
<feature type="transmembrane region" description="Helical" evidence="8">
    <location>
        <begin position="421"/>
        <end position="440"/>
    </location>
</feature>
<feature type="transmembrane region" description="Helical" evidence="8">
    <location>
        <begin position="63"/>
        <end position="83"/>
    </location>
</feature>
<feature type="transmembrane region" description="Helical" evidence="8">
    <location>
        <begin position="139"/>
        <end position="156"/>
    </location>
</feature>
<accession>A0A545US03</accession>
<evidence type="ECO:0000256" key="1">
    <source>
        <dbReference type="ARBA" id="ARBA00004141"/>
    </source>
</evidence>
<feature type="transmembrane region" description="Helical" evidence="8">
    <location>
        <begin position="168"/>
        <end position="185"/>
    </location>
</feature>
<dbReference type="FunFam" id="1.20.1250.20:FF:000284">
    <property type="entry name" value="Siderophore iron transporter mirB"/>
    <property type="match status" value="1"/>
</dbReference>
<dbReference type="AlphaFoldDB" id="A0A545US03"/>
<keyword evidence="11" id="KW-1185">Reference proteome</keyword>
<keyword evidence="6 8" id="KW-0472">Membrane</keyword>
<keyword evidence="5 8" id="KW-1133">Transmembrane helix</keyword>
<evidence type="ECO:0000259" key="9">
    <source>
        <dbReference type="PROSITE" id="PS50850"/>
    </source>
</evidence>
<feature type="transmembrane region" description="Helical" evidence="8">
    <location>
        <begin position="487"/>
        <end position="510"/>
    </location>
</feature>
<evidence type="ECO:0000313" key="11">
    <source>
        <dbReference type="Proteomes" id="UP000315783"/>
    </source>
</evidence>
<feature type="compositionally biased region" description="Basic and acidic residues" evidence="7">
    <location>
        <begin position="16"/>
        <end position="29"/>
    </location>
</feature>
<feature type="region of interest" description="Disordered" evidence="7">
    <location>
        <begin position="1"/>
        <end position="35"/>
    </location>
</feature>
<name>A0A545US03_9HYPO</name>
<feature type="transmembrane region" description="Helical" evidence="8">
    <location>
        <begin position="103"/>
        <end position="127"/>
    </location>
</feature>
<evidence type="ECO:0000256" key="5">
    <source>
        <dbReference type="ARBA" id="ARBA00022989"/>
    </source>
</evidence>
<feature type="transmembrane region" description="Helical" evidence="8">
    <location>
        <begin position="285"/>
        <end position="304"/>
    </location>
</feature>
<gene>
    <name evidence="10" type="ORF">IF1G_09319</name>
</gene>
<dbReference type="GO" id="GO:0005886">
    <property type="term" value="C:plasma membrane"/>
    <property type="evidence" value="ECO:0007669"/>
    <property type="project" value="TreeGrafter"/>
</dbReference>
<reference evidence="10 11" key="1">
    <citation type="journal article" date="2019" name="Appl. Microbiol. Biotechnol.">
        <title>Genome sequence of Isaria javanica and comparative genome analysis insights into family S53 peptidase evolution in fungal entomopathogens.</title>
        <authorList>
            <person name="Lin R."/>
            <person name="Zhang X."/>
            <person name="Xin B."/>
            <person name="Zou M."/>
            <person name="Gao Y."/>
            <person name="Qin F."/>
            <person name="Hu Q."/>
            <person name="Xie B."/>
            <person name="Cheng X."/>
        </authorList>
    </citation>
    <scope>NUCLEOTIDE SEQUENCE [LARGE SCALE GENOMIC DNA]</scope>
    <source>
        <strain evidence="10 11">IJ1G</strain>
    </source>
</reference>
<dbReference type="Gene3D" id="1.20.1250.20">
    <property type="entry name" value="MFS general substrate transporter like domains"/>
    <property type="match status" value="2"/>
</dbReference>
<evidence type="ECO:0000256" key="8">
    <source>
        <dbReference type="SAM" id="Phobius"/>
    </source>
</evidence>
<dbReference type="Proteomes" id="UP000315783">
    <property type="component" value="Unassembled WGS sequence"/>
</dbReference>
<dbReference type="PROSITE" id="PS50850">
    <property type="entry name" value="MFS"/>
    <property type="match status" value="1"/>
</dbReference>
<proteinExistence type="inferred from homology"/>
<feature type="domain" description="Major facilitator superfamily (MFS) profile" evidence="9">
    <location>
        <begin position="74"/>
        <end position="584"/>
    </location>
</feature>
<dbReference type="OrthoDB" id="4078873at2759"/>
<feature type="transmembrane region" description="Helical" evidence="8">
    <location>
        <begin position="197"/>
        <end position="216"/>
    </location>
</feature>
<feature type="transmembrane region" description="Helical" evidence="8">
    <location>
        <begin position="346"/>
        <end position="371"/>
    </location>
</feature>
<dbReference type="InterPro" id="IPR036259">
    <property type="entry name" value="MFS_trans_sf"/>
</dbReference>
<dbReference type="EMBL" id="SPUK01000016">
    <property type="protein sequence ID" value="TQV92247.1"/>
    <property type="molecule type" value="Genomic_DNA"/>
</dbReference>
<dbReference type="GO" id="GO:0022857">
    <property type="term" value="F:transmembrane transporter activity"/>
    <property type="evidence" value="ECO:0007669"/>
    <property type="project" value="InterPro"/>
</dbReference>
<evidence type="ECO:0000256" key="6">
    <source>
        <dbReference type="ARBA" id="ARBA00023136"/>
    </source>
</evidence>
<dbReference type="SUPFAM" id="SSF103473">
    <property type="entry name" value="MFS general substrate transporter"/>
    <property type="match status" value="2"/>
</dbReference>
<feature type="transmembrane region" description="Helical" evidence="8">
    <location>
        <begin position="561"/>
        <end position="579"/>
    </location>
</feature>
<dbReference type="InterPro" id="IPR020846">
    <property type="entry name" value="MFS_dom"/>
</dbReference>
<evidence type="ECO:0000313" key="10">
    <source>
        <dbReference type="EMBL" id="TQV92247.1"/>
    </source>
</evidence>
<evidence type="ECO:0000256" key="2">
    <source>
        <dbReference type="ARBA" id="ARBA00008335"/>
    </source>
</evidence>
<dbReference type="PANTHER" id="PTHR23501:SF3">
    <property type="entry name" value="MAJOR FACILITATOR SUPERFAMILY (MFS) PROFILE DOMAIN-CONTAINING PROTEIN"/>
    <property type="match status" value="1"/>
</dbReference>
<evidence type="ECO:0000256" key="7">
    <source>
        <dbReference type="SAM" id="MobiDB-lite"/>
    </source>
</evidence>